<proteinExistence type="predicted"/>
<evidence type="ECO:0000256" key="1">
    <source>
        <dbReference type="SAM" id="MobiDB-lite"/>
    </source>
</evidence>
<feature type="region of interest" description="Disordered" evidence="1">
    <location>
        <begin position="27"/>
        <end position="100"/>
    </location>
</feature>
<dbReference type="EMBL" id="CNFT01001010">
    <property type="protein sequence ID" value="CKS71610.1"/>
    <property type="molecule type" value="Genomic_DNA"/>
</dbReference>
<name>A0A655AF47_MYCTX</name>
<sequence length="100" mass="10278">MKLAPRNAETAPDAMATEFIVTTCSRGTTWGSAADSPEATNRAKPLATSAPTNSGTSPAPTASIVPTPAIRASRPVLAPTSTHRRSHRSIRAPAKGPSSE</sequence>
<protein>
    <submittedName>
        <fullName evidence="2">Uncharacterized protein</fullName>
    </submittedName>
</protein>
<reference evidence="2 3" key="1">
    <citation type="submission" date="2015-03" db="EMBL/GenBank/DDBJ databases">
        <authorList>
            <consortium name="Pathogen Informatics"/>
        </authorList>
    </citation>
    <scope>NUCLEOTIDE SEQUENCE [LARGE SCALE GENOMIC DNA]</scope>
    <source>
        <strain evidence="2 3">Bir 185</strain>
    </source>
</reference>
<dbReference type="Proteomes" id="UP000050164">
    <property type="component" value="Unassembled WGS sequence"/>
</dbReference>
<gene>
    <name evidence="2" type="ORF">ERS027659_03476</name>
</gene>
<feature type="compositionally biased region" description="Polar residues" evidence="1">
    <location>
        <begin position="49"/>
        <end position="60"/>
    </location>
</feature>
<evidence type="ECO:0000313" key="2">
    <source>
        <dbReference type="EMBL" id="CKS71610.1"/>
    </source>
</evidence>
<dbReference type="AlphaFoldDB" id="A0A655AF47"/>
<accession>A0A655AF47</accession>
<organism evidence="2 3">
    <name type="scientific">Mycobacterium tuberculosis</name>
    <dbReference type="NCBI Taxonomy" id="1773"/>
    <lineage>
        <taxon>Bacteria</taxon>
        <taxon>Bacillati</taxon>
        <taxon>Actinomycetota</taxon>
        <taxon>Actinomycetes</taxon>
        <taxon>Mycobacteriales</taxon>
        <taxon>Mycobacteriaceae</taxon>
        <taxon>Mycobacterium</taxon>
        <taxon>Mycobacterium tuberculosis complex</taxon>
    </lineage>
</organism>
<evidence type="ECO:0000313" key="3">
    <source>
        <dbReference type="Proteomes" id="UP000050164"/>
    </source>
</evidence>